<dbReference type="GO" id="GO:0016831">
    <property type="term" value="F:carboxy-lyase activity"/>
    <property type="evidence" value="ECO:0007669"/>
    <property type="project" value="UniProtKB-KW"/>
</dbReference>
<keyword evidence="5" id="KW-0456">Lyase</keyword>
<evidence type="ECO:0000256" key="2">
    <source>
        <dbReference type="ARBA" id="ARBA00010671"/>
    </source>
</evidence>
<evidence type="ECO:0000313" key="8">
    <source>
        <dbReference type="Proteomes" id="UP001210211"/>
    </source>
</evidence>
<dbReference type="InterPro" id="IPR000310">
    <property type="entry name" value="Orn/Lys/Arg_deCO2ase_major_dom"/>
</dbReference>
<evidence type="ECO:0000313" key="7">
    <source>
        <dbReference type="EMBL" id="KAJ3709124.1"/>
    </source>
</evidence>
<keyword evidence="4" id="KW-0663">Pyridoxal phosphate</keyword>
<comment type="cofactor">
    <cofactor evidence="1">
        <name>pyridoxal 5'-phosphate</name>
        <dbReference type="ChEBI" id="CHEBI:597326"/>
    </cofactor>
</comment>
<reference evidence="7 8" key="1">
    <citation type="journal article" date="2022" name="Cell">
        <title>Repeat-based holocentromeres influence genome architecture and karyotype evolution.</title>
        <authorList>
            <person name="Hofstatter P.G."/>
            <person name="Thangavel G."/>
            <person name="Lux T."/>
            <person name="Neumann P."/>
            <person name="Vondrak T."/>
            <person name="Novak P."/>
            <person name="Zhang M."/>
            <person name="Costa L."/>
            <person name="Castellani M."/>
            <person name="Scott A."/>
            <person name="Toegelov H."/>
            <person name="Fuchs J."/>
            <person name="Mata-Sucre Y."/>
            <person name="Dias Y."/>
            <person name="Vanzela A.L.L."/>
            <person name="Huettel B."/>
            <person name="Almeida C.C.S."/>
            <person name="Simkova H."/>
            <person name="Souza G."/>
            <person name="Pedrosa-Harand A."/>
            <person name="Macas J."/>
            <person name="Mayer K.F.X."/>
            <person name="Houben A."/>
            <person name="Marques A."/>
        </authorList>
    </citation>
    <scope>NUCLEOTIDE SEQUENCE [LARGE SCALE GENOMIC DNA]</scope>
    <source>
        <strain evidence="7">RhyTen1mFocal</strain>
    </source>
</reference>
<dbReference type="InterPro" id="IPR036633">
    <property type="entry name" value="Prn/Lys/Arg_de-COase_C_sf"/>
</dbReference>
<comment type="similarity">
    <text evidence="2">Belongs to the Orn/Lys/Arg decarboxylase class-I family.</text>
</comment>
<evidence type="ECO:0000259" key="6">
    <source>
        <dbReference type="PROSITE" id="PS00703"/>
    </source>
</evidence>
<dbReference type="PROSITE" id="PS00703">
    <property type="entry name" value="OKR_DC_1"/>
    <property type="match status" value="1"/>
</dbReference>
<protein>
    <recommendedName>
        <fullName evidence="6">Orn/Lys/Arg decarboxylases family 1 pyridoxal-P attachment site domain-containing protein</fullName>
    </recommendedName>
</protein>
<keyword evidence="3" id="KW-0210">Decarboxylase</keyword>
<accession>A0AAD6A3V1</accession>
<dbReference type="Pfam" id="PF01276">
    <property type="entry name" value="OKR_DC_1"/>
    <property type="match status" value="1"/>
</dbReference>
<organism evidence="7 8">
    <name type="scientific">Rhynchospora tenuis</name>
    <dbReference type="NCBI Taxonomy" id="198213"/>
    <lineage>
        <taxon>Eukaryota</taxon>
        <taxon>Viridiplantae</taxon>
        <taxon>Streptophyta</taxon>
        <taxon>Embryophyta</taxon>
        <taxon>Tracheophyta</taxon>
        <taxon>Spermatophyta</taxon>
        <taxon>Magnoliopsida</taxon>
        <taxon>Liliopsida</taxon>
        <taxon>Poales</taxon>
        <taxon>Cyperaceae</taxon>
        <taxon>Cyperoideae</taxon>
        <taxon>Rhynchosporeae</taxon>
        <taxon>Rhynchospora</taxon>
    </lineage>
</organism>
<dbReference type="Gene3D" id="3.40.640.10">
    <property type="entry name" value="Type I PLP-dependent aspartate aminotransferase-like (Major domain)"/>
    <property type="match status" value="1"/>
</dbReference>
<dbReference type="Pfam" id="PF03711">
    <property type="entry name" value="OKR_DC_1_C"/>
    <property type="match status" value="1"/>
</dbReference>
<dbReference type="InterPro" id="IPR052357">
    <property type="entry name" value="Orn_Lys_Arg_decarboxylase-I"/>
</dbReference>
<comment type="caution">
    <text evidence="7">The sequence shown here is derived from an EMBL/GenBank/DDBJ whole genome shotgun (WGS) entry which is preliminary data.</text>
</comment>
<dbReference type="SUPFAM" id="SSF55904">
    <property type="entry name" value="Ornithine decarboxylase C-terminal domain"/>
    <property type="match status" value="1"/>
</dbReference>
<keyword evidence="8" id="KW-1185">Reference proteome</keyword>
<dbReference type="PANTHER" id="PTHR43277">
    <property type="entry name" value="ARGININE DECARBOXYLASE"/>
    <property type="match status" value="1"/>
</dbReference>
<dbReference type="SUPFAM" id="SSF53383">
    <property type="entry name" value="PLP-dependent transferases"/>
    <property type="match status" value="1"/>
</dbReference>
<dbReference type="EMBL" id="JAMRDG010000001">
    <property type="protein sequence ID" value="KAJ3709124.1"/>
    <property type="molecule type" value="Genomic_DNA"/>
</dbReference>
<gene>
    <name evidence="7" type="ORF">LUZ61_012829</name>
</gene>
<evidence type="ECO:0000256" key="5">
    <source>
        <dbReference type="ARBA" id="ARBA00023239"/>
    </source>
</evidence>
<evidence type="ECO:0000256" key="4">
    <source>
        <dbReference type="ARBA" id="ARBA00022898"/>
    </source>
</evidence>
<proteinExistence type="inferred from homology"/>
<dbReference type="Gene3D" id="3.90.100.10">
    <property type="entry name" value="Orn/Lys/Arg decarboxylase, C-terminal domain"/>
    <property type="match status" value="1"/>
</dbReference>
<dbReference type="AlphaFoldDB" id="A0AAD6A3V1"/>
<dbReference type="InterPro" id="IPR008286">
    <property type="entry name" value="Prn/Lys/Arg_de-COase_C"/>
</dbReference>
<dbReference type="InterPro" id="IPR015424">
    <property type="entry name" value="PyrdxlP-dep_Trfase"/>
</dbReference>
<dbReference type="Proteomes" id="UP001210211">
    <property type="component" value="Unassembled WGS sequence"/>
</dbReference>
<feature type="domain" description="Orn/Lys/Arg decarboxylases family 1 pyridoxal-P attachment site" evidence="6">
    <location>
        <begin position="299"/>
        <end position="313"/>
    </location>
</feature>
<dbReference type="PANTHER" id="PTHR43277:SF4">
    <property type="entry name" value="ARGININE DECARBOXYLASE"/>
    <property type="match status" value="1"/>
</dbReference>
<evidence type="ECO:0000256" key="1">
    <source>
        <dbReference type="ARBA" id="ARBA00001933"/>
    </source>
</evidence>
<evidence type="ECO:0000256" key="3">
    <source>
        <dbReference type="ARBA" id="ARBA00022793"/>
    </source>
</evidence>
<dbReference type="InterPro" id="IPR015421">
    <property type="entry name" value="PyrdxlP-dep_Trfase_major"/>
</dbReference>
<sequence length="565" mass="61616">MVYILIYSLFYCLFKRMQSVVKWSQGLKLHGVNIGNSHRRNFVHPTTRPWCIASSKSHQITKPDQTCPDSLPIFNQSANAPLVEALKIAATEQVACFHFPGHNRGKAAPTSLSSLIGSGPFNNDLPELPELDDLFSPQGPILEAQSLASELFGAQNTWFLVNGTTCGIHAAIMATCNPGDILILPRNSHLSATSGMVLTGARPKYIMPDYNPNWDVAGGVSVLEVQRAIQEVERDGSKVGAVLVTTPTYHGICSNLEDIVKICHSLDIPVIADEAHGAHFRFNKAFPRSALEQGADLSVQSTHKVLSSLTQSSMLHLSGNLVDPEQVSRCLQLLQSSSPSYLLLSSLDAARAQLGDNMGIFDQSLGLALEARKKIQEIPGIDLLDLSVFGLNFCDIDPLRITVGTSHLGLSGHVADDILYECYRIVPELVGTWFLTFAFNLGTHHMDVERLILGLKHLSDNFFHENSKILCGERDGSIQPFEKSQMKLTPRDAFFAKKRRVSIKDSIGEICGELICTYPPGIPLLIPGEVITEDALTYLLNAQKQGAMVSGASDTSLCSVIVCAQ</sequence>
<name>A0AAD6A3V1_9POAL</name>